<feature type="modified residue" description="4-aspartylphosphate" evidence="2">
    <location>
        <position position="56"/>
    </location>
</feature>
<dbReference type="SUPFAM" id="SSF52172">
    <property type="entry name" value="CheY-like"/>
    <property type="match status" value="1"/>
</dbReference>
<dbReference type="InterPro" id="IPR011006">
    <property type="entry name" value="CheY-like_superfamily"/>
</dbReference>
<organism evidence="4 5">
    <name type="scientific">Novosphingobium decolorationis</name>
    <dbReference type="NCBI Taxonomy" id="2698673"/>
    <lineage>
        <taxon>Bacteria</taxon>
        <taxon>Pseudomonadati</taxon>
        <taxon>Pseudomonadota</taxon>
        <taxon>Alphaproteobacteria</taxon>
        <taxon>Sphingomonadales</taxon>
        <taxon>Sphingomonadaceae</taxon>
        <taxon>Novosphingobium</taxon>
    </lineage>
</organism>
<evidence type="ECO:0000313" key="5">
    <source>
        <dbReference type="Proteomes" id="UP000677126"/>
    </source>
</evidence>
<keyword evidence="5" id="KW-1185">Reference proteome</keyword>
<dbReference type="InterPro" id="IPR001789">
    <property type="entry name" value="Sig_transdc_resp-reg_receiver"/>
</dbReference>
<accession>A0ABX8E7W1</accession>
<dbReference type="Gene3D" id="3.40.50.2300">
    <property type="match status" value="1"/>
</dbReference>
<dbReference type="Proteomes" id="UP000677126">
    <property type="component" value="Chromosome"/>
</dbReference>
<dbReference type="PROSITE" id="PS50110">
    <property type="entry name" value="RESPONSE_REGULATORY"/>
    <property type="match status" value="1"/>
</dbReference>
<keyword evidence="1 2" id="KW-0597">Phosphoprotein</keyword>
<dbReference type="SMART" id="SM00448">
    <property type="entry name" value="REC"/>
    <property type="match status" value="1"/>
</dbReference>
<dbReference type="InterPro" id="IPR050595">
    <property type="entry name" value="Bact_response_regulator"/>
</dbReference>
<dbReference type="Pfam" id="PF00072">
    <property type="entry name" value="Response_reg"/>
    <property type="match status" value="1"/>
</dbReference>
<dbReference type="PANTHER" id="PTHR44591:SF18">
    <property type="entry name" value="REGULATORY PROTEIN"/>
    <property type="match status" value="1"/>
</dbReference>
<evidence type="ECO:0000259" key="3">
    <source>
        <dbReference type="PROSITE" id="PS50110"/>
    </source>
</evidence>
<gene>
    <name evidence="4" type="ORF">HT578_17600</name>
</gene>
<dbReference type="PANTHER" id="PTHR44591">
    <property type="entry name" value="STRESS RESPONSE REGULATOR PROTEIN 1"/>
    <property type="match status" value="1"/>
</dbReference>
<evidence type="ECO:0000256" key="1">
    <source>
        <dbReference type="ARBA" id="ARBA00022553"/>
    </source>
</evidence>
<evidence type="ECO:0000313" key="4">
    <source>
        <dbReference type="EMBL" id="QVM85262.1"/>
    </source>
</evidence>
<evidence type="ECO:0000256" key="2">
    <source>
        <dbReference type="PROSITE-ProRule" id="PRU00169"/>
    </source>
</evidence>
<name>A0ABX8E7W1_9SPHN</name>
<feature type="domain" description="Response regulatory" evidence="3">
    <location>
        <begin position="6"/>
        <end position="119"/>
    </location>
</feature>
<protein>
    <submittedName>
        <fullName evidence="4">Response regulator</fullName>
    </submittedName>
</protein>
<sequence length="133" mass="14377">MSHKFTVLVVEDEPLILLAACDLVASVGYLPREAADATRALSILEESSSIAILFTDIDMPGPIDGMELAFETQARWPHIGIIITSGRWPLARHDIPHGSVFLEKPYMDGALVDALKRLCCANAQGIPLVNPVG</sequence>
<proteinExistence type="predicted"/>
<dbReference type="RefSeq" id="WP_213500910.1">
    <property type="nucleotide sequence ID" value="NZ_CP054856.1"/>
</dbReference>
<dbReference type="EMBL" id="CP054856">
    <property type="protein sequence ID" value="QVM85262.1"/>
    <property type="molecule type" value="Genomic_DNA"/>
</dbReference>
<reference evidence="4 5" key="1">
    <citation type="journal article" date="2021" name="Int. J. Syst. Evol. Microbiol.">
        <title>Novosphingobium decolorationis sp. nov., an aniline blue-decolourizing bacterium isolated from East Pacific sediment.</title>
        <authorList>
            <person name="Chen X."/>
            <person name="Dong B."/>
            <person name="Chen T."/>
            <person name="Ren N."/>
            <person name="Wang J."/>
            <person name="Xu Y."/>
            <person name="Yang J."/>
            <person name="Zhu S."/>
            <person name="Chen J."/>
        </authorList>
    </citation>
    <scope>NUCLEOTIDE SEQUENCE [LARGE SCALE GENOMIC DNA]</scope>
    <source>
        <strain evidence="4 5">502str22</strain>
    </source>
</reference>